<comment type="caution">
    <text evidence="4">The sequence shown here is derived from an EMBL/GenBank/DDBJ whole genome shotgun (WGS) entry which is preliminary data.</text>
</comment>
<evidence type="ECO:0000313" key="4">
    <source>
        <dbReference type="EMBL" id="MEA5444080.1"/>
    </source>
</evidence>
<keyword evidence="2" id="KW-0472">Membrane</keyword>
<feature type="domain" description="EamA" evidence="3">
    <location>
        <begin position="28"/>
        <end position="163"/>
    </location>
</feature>
<protein>
    <recommendedName>
        <fullName evidence="3">EamA domain-containing protein</fullName>
    </recommendedName>
</protein>
<evidence type="ECO:0000256" key="2">
    <source>
        <dbReference type="SAM" id="Phobius"/>
    </source>
</evidence>
<dbReference type="RefSeq" id="WP_323358015.1">
    <property type="nucleotide sequence ID" value="NZ_JAYGHY010000097.1"/>
</dbReference>
<gene>
    <name evidence="4" type="ORF">VB739_16105</name>
</gene>
<evidence type="ECO:0000256" key="1">
    <source>
        <dbReference type="ARBA" id="ARBA00007362"/>
    </source>
</evidence>
<comment type="similarity">
    <text evidence="1">Belongs to the EamA transporter family.</text>
</comment>
<feature type="transmembrane region" description="Helical" evidence="2">
    <location>
        <begin position="27"/>
        <end position="46"/>
    </location>
</feature>
<dbReference type="InterPro" id="IPR000620">
    <property type="entry name" value="EamA_dom"/>
</dbReference>
<accession>A0ABU5T0F2</accession>
<feature type="transmembrane region" description="Helical" evidence="2">
    <location>
        <begin position="58"/>
        <end position="80"/>
    </location>
</feature>
<evidence type="ECO:0000313" key="5">
    <source>
        <dbReference type="Proteomes" id="UP001302329"/>
    </source>
</evidence>
<name>A0ABU5T0F2_9CYAN</name>
<evidence type="ECO:0000259" key="3">
    <source>
        <dbReference type="Pfam" id="PF00892"/>
    </source>
</evidence>
<proteinExistence type="inferred from homology"/>
<feature type="transmembrane region" description="Helical" evidence="2">
    <location>
        <begin position="86"/>
        <end position="107"/>
    </location>
</feature>
<feature type="transmembrane region" description="Helical" evidence="2">
    <location>
        <begin position="149"/>
        <end position="167"/>
    </location>
</feature>
<keyword evidence="2" id="KW-1133">Transmembrane helix</keyword>
<dbReference type="Proteomes" id="UP001302329">
    <property type="component" value="Unassembled WGS sequence"/>
</dbReference>
<sequence>MALALILAGLIVGRLFGSGLGMGMDQLPGVLWALVAVIATATRNCLRRRLAVQHLSRGLTGGVTNLAGALVFGLIALLVYGPQHFFYLQLWWVIGVIVIYGLTLSLGTEILRQLSTARFTVTQVAFGGSASVVVTVITAAAFLHEPLTPGVLASLGLILLGVLQRFLPGTRPSPA</sequence>
<reference evidence="4 5" key="1">
    <citation type="submission" date="2023-12" db="EMBL/GenBank/DDBJ databases">
        <title>Baltic Sea Cyanobacteria.</title>
        <authorList>
            <person name="Delbaje E."/>
            <person name="Fewer D.P."/>
            <person name="Shishido T.K."/>
        </authorList>
    </citation>
    <scope>NUCLEOTIDE SEQUENCE [LARGE SCALE GENOMIC DNA]</scope>
    <source>
        <strain evidence="4 5">UHCC 0281</strain>
    </source>
</reference>
<keyword evidence="2" id="KW-0812">Transmembrane</keyword>
<feature type="transmembrane region" description="Helical" evidence="2">
    <location>
        <begin position="119"/>
        <end position="143"/>
    </location>
</feature>
<keyword evidence="5" id="KW-1185">Reference proteome</keyword>
<dbReference type="EMBL" id="JAYGHY010000097">
    <property type="protein sequence ID" value="MEA5444080.1"/>
    <property type="molecule type" value="Genomic_DNA"/>
</dbReference>
<organism evidence="4 5">
    <name type="scientific">Cyanobium gracile UHCC 0281</name>
    <dbReference type="NCBI Taxonomy" id="3110309"/>
    <lineage>
        <taxon>Bacteria</taxon>
        <taxon>Bacillati</taxon>
        <taxon>Cyanobacteriota</taxon>
        <taxon>Cyanophyceae</taxon>
        <taxon>Synechococcales</taxon>
        <taxon>Prochlorococcaceae</taxon>
        <taxon>Cyanobium</taxon>
    </lineage>
</organism>
<dbReference type="Pfam" id="PF00892">
    <property type="entry name" value="EamA"/>
    <property type="match status" value="1"/>
</dbReference>